<keyword evidence="4" id="KW-1185">Reference proteome</keyword>
<dbReference type="InterPro" id="IPR031165">
    <property type="entry name" value="GNAT_YJDJ"/>
</dbReference>
<organism evidence="3 4">
    <name type="scientific">Actinokineospora terrae</name>
    <dbReference type="NCBI Taxonomy" id="155974"/>
    <lineage>
        <taxon>Bacteria</taxon>
        <taxon>Bacillati</taxon>
        <taxon>Actinomycetota</taxon>
        <taxon>Actinomycetes</taxon>
        <taxon>Pseudonocardiales</taxon>
        <taxon>Pseudonocardiaceae</taxon>
        <taxon>Actinokineospora</taxon>
    </lineage>
</organism>
<dbReference type="RefSeq" id="WP_092786266.1">
    <property type="nucleotide sequence ID" value="NZ_FOGI01000017.1"/>
</dbReference>
<name>A0A1H9XM75_9PSEU</name>
<dbReference type="PROSITE" id="PS51186">
    <property type="entry name" value="GNAT"/>
    <property type="match status" value="1"/>
</dbReference>
<dbReference type="CDD" id="cd04301">
    <property type="entry name" value="NAT_SF"/>
    <property type="match status" value="1"/>
</dbReference>
<evidence type="ECO:0000313" key="3">
    <source>
        <dbReference type="EMBL" id="SES47201.1"/>
    </source>
</evidence>
<protein>
    <submittedName>
        <fullName evidence="3">Uncharacterized protein</fullName>
    </submittedName>
</protein>
<dbReference type="InterPro" id="IPR045057">
    <property type="entry name" value="Gcn5-rel_NAT"/>
</dbReference>
<evidence type="ECO:0000259" key="1">
    <source>
        <dbReference type="PROSITE" id="PS51186"/>
    </source>
</evidence>
<dbReference type="SUPFAM" id="SSF55729">
    <property type="entry name" value="Acyl-CoA N-acyltransferases (Nat)"/>
    <property type="match status" value="1"/>
</dbReference>
<evidence type="ECO:0000259" key="2">
    <source>
        <dbReference type="PROSITE" id="PS51729"/>
    </source>
</evidence>
<dbReference type="PROSITE" id="PS51729">
    <property type="entry name" value="GNAT_YJDJ"/>
    <property type="match status" value="1"/>
</dbReference>
<dbReference type="EMBL" id="FOGI01000017">
    <property type="protein sequence ID" value="SES47201.1"/>
    <property type="molecule type" value="Genomic_DNA"/>
</dbReference>
<accession>A0A1H9XM75</accession>
<dbReference type="GO" id="GO:0016747">
    <property type="term" value="F:acyltransferase activity, transferring groups other than amino-acyl groups"/>
    <property type="evidence" value="ECO:0007669"/>
    <property type="project" value="InterPro"/>
</dbReference>
<dbReference type="PANTHER" id="PTHR31435">
    <property type="entry name" value="PROTEIN NATD1"/>
    <property type="match status" value="1"/>
</dbReference>
<sequence>MAVEVVDVAERGRFEARVDGAVAGFAEYLRGDNLVVYPHTEVDPAFEGKGVGGALARAALEDARTRGLPVLATCPFIAAWMRRHPEYLELAYQNRSTAAD</sequence>
<evidence type="ECO:0000313" key="4">
    <source>
        <dbReference type="Proteomes" id="UP000199051"/>
    </source>
</evidence>
<proteinExistence type="predicted"/>
<dbReference type="Gene3D" id="3.40.630.30">
    <property type="match status" value="1"/>
</dbReference>
<dbReference type="Proteomes" id="UP000199051">
    <property type="component" value="Unassembled WGS sequence"/>
</dbReference>
<feature type="domain" description="N-acetyltransferase" evidence="1">
    <location>
        <begin position="1"/>
        <end position="99"/>
    </location>
</feature>
<feature type="domain" description="N-acetyltransferase" evidence="2">
    <location>
        <begin position="6"/>
        <end position="92"/>
    </location>
</feature>
<dbReference type="PANTHER" id="PTHR31435:SF10">
    <property type="entry name" value="BSR4717 PROTEIN"/>
    <property type="match status" value="1"/>
</dbReference>
<dbReference type="STRING" id="155974.SAMN04487818_1176"/>
<gene>
    <name evidence="3" type="ORF">SAMN04487818_1176</name>
</gene>
<dbReference type="Pfam" id="PF14542">
    <property type="entry name" value="Acetyltransf_CG"/>
    <property type="match status" value="1"/>
</dbReference>
<dbReference type="InterPro" id="IPR016181">
    <property type="entry name" value="Acyl_CoA_acyltransferase"/>
</dbReference>
<dbReference type="InterPro" id="IPR000182">
    <property type="entry name" value="GNAT_dom"/>
</dbReference>
<reference evidence="4" key="1">
    <citation type="submission" date="2016-10" db="EMBL/GenBank/DDBJ databases">
        <authorList>
            <person name="Varghese N."/>
            <person name="Submissions S."/>
        </authorList>
    </citation>
    <scope>NUCLEOTIDE SEQUENCE [LARGE SCALE GENOMIC DNA]</scope>
    <source>
        <strain evidence="4">DSM 44260</strain>
    </source>
</reference>
<dbReference type="AlphaFoldDB" id="A0A1H9XM75"/>